<organism evidence="2 3">
    <name type="scientific">Falsirhodobacter algicola</name>
    <dbReference type="NCBI Taxonomy" id="2692330"/>
    <lineage>
        <taxon>Bacteria</taxon>
        <taxon>Pseudomonadati</taxon>
        <taxon>Pseudomonadota</taxon>
        <taxon>Alphaproteobacteria</taxon>
        <taxon>Rhodobacterales</taxon>
        <taxon>Paracoccaceae</taxon>
        <taxon>Falsirhodobacter</taxon>
    </lineage>
</organism>
<feature type="domain" description="DUF4007" evidence="1">
    <location>
        <begin position="5"/>
        <end position="201"/>
    </location>
</feature>
<name>A0A8J8SM11_9RHOB</name>
<evidence type="ECO:0000313" key="2">
    <source>
        <dbReference type="EMBL" id="QUS37108.1"/>
    </source>
</evidence>
<dbReference type="KEGG" id="fap:GR316_12075"/>
<dbReference type="InterPro" id="IPR025248">
    <property type="entry name" value="DUF4007"/>
</dbReference>
<geneLocation type="plasmid" evidence="2 3">
    <name>unnamed1</name>
</geneLocation>
<protein>
    <submittedName>
        <fullName evidence="2">DUF4007 family protein</fullName>
    </submittedName>
</protein>
<accession>A0A8J8SM11</accession>
<proteinExistence type="predicted"/>
<reference evidence="2" key="1">
    <citation type="submission" date="2020-01" db="EMBL/GenBank/DDBJ databases">
        <authorList>
            <person name="Yang Y."/>
            <person name="Kwon Y.M."/>
        </authorList>
    </citation>
    <scope>NUCLEOTIDE SEQUENCE</scope>
    <source>
        <strain evidence="2">PG104</strain>
        <plasmid evidence="2">unnamed1</plasmid>
    </source>
</reference>
<dbReference type="EMBL" id="CP047290">
    <property type="protein sequence ID" value="QUS37108.1"/>
    <property type="molecule type" value="Genomic_DNA"/>
</dbReference>
<sequence>MKLGGHETFYPRPGWLTKGLLHLHDDGAGVFSAPETADRLGVGRNMAKSIGWWLDATGLAIRASRNGPLELTPLGTAVVEHDPYMVRLGTWWLVHASAMTCGMKTSLPWFFAPRRPERCDRTILTETLLRELSPARGKAPAIKTIQREVAAVMQTWAVPVPRPRIDPEDNLGSPFHRLDLWRHLRGADRFERSEPTPTPPEALGLVLSALHMSHSCNDLREGVLQDISIGSASVTRAAAMLGRSREALLELAVSGERDLGAPVLSVRTLAGERSIFLPSATAATWARRFYDRIGAAREAA</sequence>
<evidence type="ECO:0000259" key="1">
    <source>
        <dbReference type="Pfam" id="PF13182"/>
    </source>
</evidence>
<dbReference type="AlphaFoldDB" id="A0A8J8SM11"/>
<dbReference type="RefSeq" id="WP_211785252.1">
    <property type="nucleotide sequence ID" value="NZ_CP047290.1"/>
</dbReference>
<gene>
    <name evidence="2" type="ORF">GR316_12075</name>
</gene>
<evidence type="ECO:0000313" key="3">
    <source>
        <dbReference type="Proteomes" id="UP000679284"/>
    </source>
</evidence>
<keyword evidence="3" id="KW-1185">Reference proteome</keyword>
<dbReference type="Pfam" id="PF13182">
    <property type="entry name" value="DUF4007"/>
    <property type="match status" value="1"/>
</dbReference>
<dbReference type="Proteomes" id="UP000679284">
    <property type="component" value="Plasmid unnamed1"/>
</dbReference>
<keyword evidence="2" id="KW-0614">Plasmid</keyword>